<dbReference type="SUPFAM" id="SSF53098">
    <property type="entry name" value="Ribonuclease H-like"/>
    <property type="match status" value="1"/>
</dbReference>
<protein>
    <recommendedName>
        <fullName evidence="9">Integrase catalytic domain-containing protein</fullName>
    </recommendedName>
</protein>
<accession>A0AAV5S0K8</accession>
<dbReference type="Pfam" id="PF00665">
    <property type="entry name" value="rve"/>
    <property type="match status" value="1"/>
</dbReference>
<dbReference type="GO" id="GO:0004523">
    <property type="term" value="F:RNA-DNA hybrid ribonuclease activity"/>
    <property type="evidence" value="ECO:0007669"/>
    <property type="project" value="UniProtKB-EC"/>
</dbReference>
<dbReference type="FunFam" id="1.10.340.70:FF:000001">
    <property type="entry name" value="Retrovirus-related Pol polyprotein from transposon gypsy-like Protein"/>
    <property type="match status" value="1"/>
</dbReference>
<evidence type="ECO:0000256" key="7">
    <source>
        <dbReference type="ARBA" id="ARBA00025590"/>
    </source>
</evidence>
<keyword evidence="11" id="KW-1185">Reference proteome</keyword>
<comment type="function">
    <text evidence="8">Integrase (IN) targets the VLP to the nucleus, where a subparticle preintegration complex (PIC) containing at least integrase and the newly synthesized dsDNA copy of the retrotransposon must transit the nuclear membrane. Once in the nucleus, integrase performs the integration of the dsDNA into the host genome.</text>
</comment>
<dbReference type="GO" id="GO:0005737">
    <property type="term" value="C:cytoplasm"/>
    <property type="evidence" value="ECO:0007669"/>
    <property type="project" value="UniProtKB-SubCell"/>
</dbReference>
<evidence type="ECO:0000259" key="9">
    <source>
        <dbReference type="PROSITE" id="PS50994"/>
    </source>
</evidence>
<dbReference type="Pfam" id="PF17921">
    <property type="entry name" value="Integrase_H2C2"/>
    <property type="match status" value="1"/>
</dbReference>
<dbReference type="Gene3D" id="3.30.420.10">
    <property type="entry name" value="Ribonuclease H-like superfamily/Ribonuclease H"/>
    <property type="match status" value="1"/>
</dbReference>
<evidence type="ECO:0000256" key="6">
    <source>
        <dbReference type="ARBA" id="ARBA00023242"/>
    </source>
</evidence>
<evidence type="ECO:0000256" key="8">
    <source>
        <dbReference type="ARBA" id="ARBA00025615"/>
    </source>
</evidence>
<dbReference type="Proteomes" id="UP001377567">
    <property type="component" value="Unassembled WGS sequence"/>
</dbReference>
<dbReference type="PANTHER" id="PTHR37984:SF5">
    <property type="entry name" value="PROTEIN NYNRIN-LIKE"/>
    <property type="match status" value="1"/>
</dbReference>
<dbReference type="InterPro" id="IPR012337">
    <property type="entry name" value="RNaseH-like_sf"/>
</dbReference>
<dbReference type="GO" id="GO:0003723">
    <property type="term" value="F:RNA binding"/>
    <property type="evidence" value="ECO:0007669"/>
    <property type="project" value="UniProtKB-KW"/>
</dbReference>
<sequence>MRQNGYFFSLGRVVAKPIQDFINDRSAWSGKQTKAFHTLQQNLVSKPVSVPLSLTSAILELYHDNQVYGGHFGTTVTFAKIASNFYWPKLQHSINEYIASCIQCQVNKAHRYRRQGLLKPLPVPKGRWIDISIDYASGFPKTFAGNNLIMVVVDRFSKRAHIIAATYPLSSYETINLLFRYIFAYHGFPRTITSDRDSRITSKIYLEMAKRLGIKLTMSSSNHLQTDGQSERTIQILNRMLKSYVANNHKHWDTFLPMMEYSYNSTPNRTTKRSPFEADLGYIPNKPIIDTANEINARYFATVDLVKHQKAVLLQVQDLLTESSTDMEMNNNEHRKPVEFEVGEQVLLHRDAYFTGGKYWKVQPIYLGPFMIVKRVNENA</sequence>
<dbReference type="GO" id="GO:0005634">
    <property type="term" value="C:nucleus"/>
    <property type="evidence" value="ECO:0007669"/>
    <property type="project" value="UniProtKB-SubCell"/>
</dbReference>
<evidence type="ECO:0000256" key="4">
    <source>
        <dbReference type="ARBA" id="ARBA00022490"/>
    </source>
</evidence>
<comment type="function">
    <text evidence="7">Reverse transcriptase/ribonuclease H (RT) is a multifunctional enzyme that catalyzes the conversion of the retro-elements RNA genome into dsDNA within the VLP. The enzyme displays a DNA polymerase activity that can copy either DNA or RNA templates, and a ribonuclease H (RNase H) activity that cleaves the RNA strand of RNA-DNA heteroduplexes during plus-strand synthesis and hydrolyzes RNA primers. The conversion leads to a linear dsDNA copy of the retrotransposon that includes long terminal repeats (LTRs) at both ends.</text>
</comment>
<gene>
    <name evidence="10" type="ORF">DAKH74_037680</name>
</gene>
<feature type="domain" description="Integrase catalytic" evidence="9">
    <location>
        <begin position="118"/>
        <end position="283"/>
    </location>
</feature>
<keyword evidence="6" id="KW-0539">Nucleus</keyword>
<comment type="catalytic activity">
    <reaction evidence="1">
        <text>Endonucleolytic cleavage to 5'-phosphomonoester.</text>
        <dbReference type="EC" id="3.1.26.4"/>
    </reaction>
</comment>
<evidence type="ECO:0000313" key="10">
    <source>
        <dbReference type="EMBL" id="GMM57152.1"/>
    </source>
</evidence>
<dbReference type="PROSITE" id="PS50994">
    <property type="entry name" value="INTEGRASE"/>
    <property type="match status" value="1"/>
</dbReference>
<dbReference type="EMBL" id="BTGD01000011">
    <property type="protein sequence ID" value="GMM57152.1"/>
    <property type="molecule type" value="Genomic_DNA"/>
</dbReference>
<dbReference type="InterPro" id="IPR001584">
    <property type="entry name" value="Integrase_cat-core"/>
</dbReference>
<comment type="subcellular location">
    <subcellularLocation>
        <location evidence="3">Cytoplasm</location>
    </subcellularLocation>
    <subcellularLocation>
        <location evidence="2">Nucleus</location>
    </subcellularLocation>
</comment>
<proteinExistence type="predicted"/>
<reference evidence="10 11" key="1">
    <citation type="journal article" date="2023" name="Elife">
        <title>Identification of key yeast species and microbe-microbe interactions impacting larval growth of Drosophila in the wild.</title>
        <authorList>
            <person name="Mure A."/>
            <person name="Sugiura Y."/>
            <person name="Maeda R."/>
            <person name="Honda K."/>
            <person name="Sakurai N."/>
            <person name="Takahashi Y."/>
            <person name="Watada M."/>
            <person name="Katoh T."/>
            <person name="Gotoh A."/>
            <person name="Gotoh Y."/>
            <person name="Taniguchi I."/>
            <person name="Nakamura K."/>
            <person name="Hayashi T."/>
            <person name="Katayama T."/>
            <person name="Uemura T."/>
            <person name="Hattori Y."/>
        </authorList>
    </citation>
    <scope>NUCLEOTIDE SEQUENCE [LARGE SCALE GENOMIC DNA]</scope>
    <source>
        <strain evidence="10 11">KH-74</strain>
    </source>
</reference>
<evidence type="ECO:0000313" key="11">
    <source>
        <dbReference type="Proteomes" id="UP001377567"/>
    </source>
</evidence>
<evidence type="ECO:0000256" key="3">
    <source>
        <dbReference type="ARBA" id="ARBA00004496"/>
    </source>
</evidence>
<dbReference type="InterPro" id="IPR036397">
    <property type="entry name" value="RNaseH_sf"/>
</dbReference>
<name>A0AAV5S0K8_MAUHU</name>
<dbReference type="GO" id="GO:0015074">
    <property type="term" value="P:DNA integration"/>
    <property type="evidence" value="ECO:0007669"/>
    <property type="project" value="InterPro"/>
</dbReference>
<keyword evidence="5" id="KW-0694">RNA-binding</keyword>
<organism evidence="10 11">
    <name type="scientific">Maudiozyma humilis</name>
    <name type="common">Sour dough yeast</name>
    <name type="synonym">Kazachstania humilis</name>
    <dbReference type="NCBI Taxonomy" id="51915"/>
    <lineage>
        <taxon>Eukaryota</taxon>
        <taxon>Fungi</taxon>
        <taxon>Dikarya</taxon>
        <taxon>Ascomycota</taxon>
        <taxon>Saccharomycotina</taxon>
        <taxon>Saccharomycetes</taxon>
        <taxon>Saccharomycetales</taxon>
        <taxon>Saccharomycetaceae</taxon>
        <taxon>Maudiozyma</taxon>
    </lineage>
</organism>
<evidence type="ECO:0000256" key="5">
    <source>
        <dbReference type="ARBA" id="ARBA00022884"/>
    </source>
</evidence>
<dbReference type="InterPro" id="IPR041588">
    <property type="entry name" value="Integrase_H2C2"/>
</dbReference>
<dbReference type="PANTHER" id="PTHR37984">
    <property type="entry name" value="PROTEIN CBG26694"/>
    <property type="match status" value="1"/>
</dbReference>
<dbReference type="Gene3D" id="1.10.340.70">
    <property type="match status" value="1"/>
</dbReference>
<keyword evidence="4" id="KW-0963">Cytoplasm</keyword>
<evidence type="ECO:0000256" key="1">
    <source>
        <dbReference type="ARBA" id="ARBA00000077"/>
    </source>
</evidence>
<dbReference type="InterPro" id="IPR050951">
    <property type="entry name" value="Retrovirus_Pol_polyprotein"/>
</dbReference>
<dbReference type="AlphaFoldDB" id="A0AAV5S0K8"/>
<comment type="caution">
    <text evidence="10">The sequence shown here is derived from an EMBL/GenBank/DDBJ whole genome shotgun (WGS) entry which is preliminary data.</text>
</comment>
<evidence type="ECO:0000256" key="2">
    <source>
        <dbReference type="ARBA" id="ARBA00004123"/>
    </source>
</evidence>